<proteinExistence type="predicted"/>
<evidence type="ECO:0000313" key="2">
    <source>
        <dbReference type="EMBL" id="KAG2449316.1"/>
    </source>
</evidence>
<accession>A0A836B6R4</accession>
<comment type="caution">
    <text evidence="2">The sequence shown here is derived from an EMBL/GenBank/DDBJ whole genome shotgun (WGS) entry which is preliminary data.</text>
</comment>
<feature type="region of interest" description="Disordered" evidence="1">
    <location>
        <begin position="233"/>
        <end position="266"/>
    </location>
</feature>
<dbReference type="PANTHER" id="PTHR33443:SF30">
    <property type="entry name" value="SARCOSINE DEHYDROGENASE-2C PROTEIN"/>
    <property type="match status" value="1"/>
</dbReference>
<keyword evidence="3" id="KW-1185">Reference proteome</keyword>
<gene>
    <name evidence="2" type="ORF">HYH02_005471</name>
</gene>
<feature type="compositionally biased region" description="Low complexity" evidence="1">
    <location>
        <begin position="55"/>
        <end position="65"/>
    </location>
</feature>
<protein>
    <submittedName>
        <fullName evidence="2">Uncharacterized protein</fullName>
    </submittedName>
</protein>
<evidence type="ECO:0000313" key="3">
    <source>
        <dbReference type="Proteomes" id="UP000613740"/>
    </source>
</evidence>
<dbReference type="EMBL" id="JAEHOD010000014">
    <property type="protein sequence ID" value="KAG2449316.1"/>
    <property type="molecule type" value="Genomic_DNA"/>
</dbReference>
<feature type="region of interest" description="Disordered" evidence="1">
    <location>
        <begin position="44"/>
        <end position="65"/>
    </location>
</feature>
<sequence>MAMLMKHLTSLEGRQPGELAAEAQDDEVLVISSQEFRHALDAATGGGRVAGGSDAGSAAPPAPGTRATVAAAARAASTIAADGNEAEEDVMVTGMVGQVVTLDFPHPRSDCAGHPFSRTAGGVAAANASRCPQCFCYVCDVRASECTFWGTGLSPHDHANAHAGYRQWTRLRHSVKNLPTALRRAQLEAAAAGRVPWVPVAATAGAPPAAPAPAAGPGAAGSGSGILMSAQSLALQQQQQQQQAAPRPPAQQALAAGQPAAGSTVGSPLAGAAAAVASAAARAAGRAPASPPPAVPPPPAALPPALAALALAPVAAAAPRGDWVIDQAGSGGTTTAFGVAVQVAAVIEDVLGEDPTAPGAHARQQQSRHVDPSLLRALLAELDSFPAVDREAHRQELLMQLIHARLPRQPPPTPPVLAQRRVQMKLQVMRLARDQQLLLLTELLARLPSNEQHDLLIRLVRENMQLQQQRQQQIMYEVYEQWMRPQQLLQQMHGQQQ</sequence>
<name>A0A836B6R4_9CHLO</name>
<dbReference type="InterPro" id="IPR053234">
    <property type="entry name" value="RPM1_Interactor"/>
</dbReference>
<reference evidence="2" key="1">
    <citation type="journal article" date="2020" name="bioRxiv">
        <title>Comparative genomics of Chlamydomonas.</title>
        <authorList>
            <person name="Craig R.J."/>
            <person name="Hasan A.R."/>
            <person name="Ness R.W."/>
            <person name="Keightley P.D."/>
        </authorList>
    </citation>
    <scope>NUCLEOTIDE SEQUENCE</scope>
    <source>
        <strain evidence="2">CCAP 11/173</strain>
    </source>
</reference>
<dbReference type="AlphaFoldDB" id="A0A836B6R4"/>
<evidence type="ECO:0000256" key="1">
    <source>
        <dbReference type="SAM" id="MobiDB-lite"/>
    </source>
</evidence>
<organism evidence="2 3">
    <name type="scientific">Chlamydomonas schloesseri</name>
    <dbReference type="NCBI Taxonomy" id="2026947"/>
    <lineage>
        <taxon>Eukaryota</taxon>
        <taxon>Viridiplantae</taxon>
        <taxon>Chlorophyta</taxon>
        <taxon>core chlorophytes</taxon>
        <taxon>Chlorophyceae</taxon>
        <taxon>CS clade</taxon>
        <taxon>Chlamydomonadales</taxon>
        <taxon>Chlamydomonadaceae</taxon>
        <taxon>Chlamydomonas</taxon>
    </lineage>
</organism>
<dbReference type="Proteomes" id="UP000613740">
    <property type="component" value="Unassembled WGS sequence"/>
</dbReference>
<feature type="compositionally biased region" description="Gly residues" evidence="1">
    <location>
        <begin position="44"/>
        <end position="54"/>
    </location>
</feature>
<dbReference type="OrthoDB" id="266020at2759"/>
<dbReference type="PANTHER" id="PTHR33443">
    <property type="entry name" value="ZGC:112980"/>
    <property type="match status" value="1"/>
</dbReference>